<sequence length="115" mass="12763">MTRAGEQFTCDWLNGRLQPANPALYDAESEDGPQSAIDDAVRAAQWVSTPVHYLRRDDPIAPRRPLRTRTVPIVYAGAPFGDLHLHWPGTRDEEAAFLALSSEIAQQAAFFCQAL</sequence>
<reference evidence="1 2" key="1">
    <citation type="submission" date="2015-03" db="EMBL/GenBank/DDBJ databases">
        <title>Draft genome sequence of Elstera litoralis.</title>
        <authorList>
            <person name="Rahalkar M.C."/>
            <person name="Dhakephalkar P.K."/>
            <person name="Pore S.D."/>
            <person name="Arora P."/>
            <person name="Kapse N.G."/>
            <person name="Pandit P.S."/>
        </authorList>
    </citation>
    <scope>NUCLEOTIDE SEQUENCE [LARGE SCALE GENOMIC DNA]</scope>
    <source>
        <strain evidence="1 2">Dia-1</strain>
    </source>
</reference>
<evidence type="ECO:0000313" key="2">
    <source>
        <dbReference type="Proteomes" id="UP000033774"/>
    </source>
</evidence>
<keyword evidence="2" id="KW-1185">Reference proteome</keyword>
<dbReference type="Proteomes" id="UP000033774">
    <property type="component" value="Unassembled WGS sequence"/>
</dbReference>
<protein>
    <submittedName>
        <fullName evidence="1">Uncharacterized protein</fullName>
    </submittedName>
</protein>
<proteinExistence type="predicted"/>
<dbReference type="RefSeq" id="WP_045777200.1">
    <property type="nucleotide sequence ID" value="NZ_LAJY01000652.1"/>
</dbReference>
<dbReference type="AlphaFoldDB" id="A0A0F3IRU1"/>
<evidence type="ECO:0000313" key="1">
    <source>
        <dbReference type="EMBL" id="KJV08304.1"/>
    </source>
</evidence>
<accession>A0A0F3IRU1</accession>
<name>A0A0F3IRU1_9PROT</name>
<organism evidence="1 2">
    <name type="scientific">Elstera litoralis</name>
    <dbReference type="NCBI Taxonomy" id="552518"/>
    <lineage>
        <taxon>Bacteria</taxon>
        <taxon>Pseudomonadati</taxon>
        <taxon>Pseudomonadota</taxon>
        <taxon>Alphaproteobacteria</taxon>
        <taxon>Rhodospirillales</taxon>
        <taxon>Rhodospirillaceae</taxon>
        <taxon>Elstera</taxon>
    </lineage>
</organism>
<gene>
    <name evidence="1" type="ORF">VZ95_18650</name>
</gene>
<comment type="caution">
    <text evidence="1">The sequence shown here is derived from an EMBL/GenBank/DDBJ whole genome shotgun (WGS) entry which is preliminary data.</text>
</comment>
<dbReference type="EMBL" id="LAJY01000652">
    <property type="protein sequence ID" value="KJV08304.1"/>
    <property type="molecule type" value="Genomic_DNA"/>
</dbReference>